<keyword evidence="3" id="KW-1003">Cell membrane</keyword>
<evidence type="ECO:0000256" key="4">
    <source>
        <dbReference type="ARBA" id="ARBA00023053"/>
    </source>
</evidence>
<keyword evidence="8" id="KW-0472">Membrane</keyword>
<gene>
    <name evidence="9" type="primary">Slc5a12-L9</name>
    <name evidence="9" type="ORF">Hamer_G027069</name>
</gene>
<keyword evidence="5" id="KW-0406">Ion transport</keyword>
<keyword evidence="8" id="KW-1133">Transmembrane helix</keyword>
<organism evidence="9 10">
    <name type="scientific">Homarus americanus</name>
    <name type="common">American lobster</name>
    <dbReference type="NCBI Taxonomy" id="6706"/>
    <lineage>
        <taxon>Eukaryota</taxon>
        <taxon>Metazoa</taxon>
        <taxon>Ecdysozoa</taxon>
        <taxon>Arthropoda</taxon>
        <taxon>Crustacea</taxon>
        <taxon>Multicrustacea</taxon>
        <taxon>Malacostraca</taxon>
        <taxon>Eumalacostraca</taxon>
        <taxon>Eucarida</taxon>
        <taxon>Decapoda</taxon>
        <taxon>Pleocyemata</taxon>
        <taxon>Astacidea</taxon>
        <taxon>Nephropoidea</taxon>
        <taxon>Nephropidae</taxon>
        <taxon>Homarus</taxon>
    </lineage>
</organism>
<feature type="transmembrane region" description="Helical" evidence="8">
    <location>
        <begin position="51"/>
        <end position="72"/>
    </location>
</feature>
<evidence type="ECO:0000256" key="8">
    <source>
        <dbReference type="SAM" id="Phobius"/>
    </source>
</evidence>
<protein>
    <submittedName>
        <fullName evidence="9">Sodium-coupled monocarboxylate transporter 2-like 9</fullName>
    </submittedName>
</protein>
<dbReference type="PANTHER" id="PTHR42985:SF40">
    <property type="entry name" value="LD47995P-RELATED"/>
    <property type="match status" value="1"/>
</dbReference>
<keyword evidence="10" id="KW-1185">Reference proteome</keyword>
<dbReference type="Gene3D" id="1.20.1730.10">
    <property type="entry name" value="Sodium/glucose cotransporter"/>
    <property type="match status" value="1"/>
</dbReference>
<dbReference type="PANTHER" id="PTHR42985">
    <property type="entry name" value="SODIUM-COUPLED MONOCARBOXYLATE TRANSPORTER"/>
    <property type="match status" value="1"/>
</dbReference>
<reference evidence="9" key="1">
    <citation type="journal article" date="2021" name="Sci. Adv.">
        <title>The American lobster genome reveals insights on longevity, neural, and immune adaptations.</title>
        <authorList>
            <person name="Polinski J.M."/>
            <person name="Zimin A.V."/>
            <person name="Clark K.F."/>
            <person name="Kohn A.B."/>
            <person name="Sadowski N."/>
            <person name="Timp W."/>
            <person name="Ptitsyn A."/>
            <person name="Khanna P."/>
            <person name="Romanova D.Y."/>
            <person name="Williams P."/>
            <person name="Greenwood S.J."/>
            <person name="Moroz L.L."/>
            <person name="Walt D.R."/>
            <person name="Bodnar A.G."/>
        </authorList>
    </citation>
    <scope>NUCLEOTIDE SEQUENCE</scope>
    <source>
        <strain evidence="9">GMGI-L3</strain>
    </source>
</reference>
<feature type="transmembrane region" description="Helical" evidence="8">
    <location>
        <begin position="144"/>
        <end position="165"/>
    </location>
</feature>
<keyword evidence="6" id="KW-0739">Sodium transport</keyword>
<evidence type="ECO:0000313" key="9">
    <source>
        <dbReference type="EMBL" id="KAG7158476.1"/>
    </source>
</evidence>
<evidence type="ECO:0000256" key="7">
    <source>
        <dbReference type="SAM" id="Coils"/>
    </source>
</evidence>
<evidence type="ECO:0000256" key="1">
    <source>
        <dbReference type="ARBA" id="ARBA00004651"/>
    </source>
</evidence>
<dbReference type="InterPro" id="IPR051163">
    <property type="entry name" value="Sodium:Solute_Symporter_SSF"/>
</dbReference>
<sequence>MAGVAAICMGLMVEKLGSIFHVAGIFLSAVDGPLCGVFLTGVCAPWVNAKGAVVGCVLSFIFSVWVVIGKFVRGGGSPPRLPLSTEGCPENLALFLNATVTGLVNNTTRLADTMLTTTALPDAVPANTTAVDGTQSNTIYEISYCYTGIIAAALTFIISSLVSLLTGPNSPEDVREGVVSPACARAYKRVWESVKGRPTYSVTQDIINEEEEFKIPLLHQWTKANALFKPPVINQCRTIELKLTKLWHKAVETSLGKGNLARKNEFLHTLDTLFDILTCKCSIQLCSESNCSHSGKRENNSHIDCDCPREKKIPVLELEFIKAQRTKAEGQGSMQMGSIDYSETKKQIANAKKREQIREREQKKKMKREEAIQREEELCQDVYHFFDIPPINVNATKLSELVDLSLEVLEPPLTTSLTSQELRNLKETPMQVPKWPSHTQSVERCVKMVTEEAGHVYSHERREASFRICLRTRLVPDHNRPVFDCSWIGSPELRICVDQISNGVVMKRCTREDGRAFRDGRGCGAG</sequence>
<keyword evidence="7" id="KW-0175">Coiled coil</keyword>
<keyword evidence="8" id="KW-0812">Transmembrane</keyword>
<dbReference type="AlphaFoldDB" id="A0A8J5JJL3"/>
<evidence type="ECO:0000256" key="5">
    <source>
        <dbReference type="ARBA" id="ARBA00023065"/>
    </source>
</evidence>
<comment type="caution">
    <text evidence="9">The sequence shown here is derived from an EMBL/GenBank/DDBJ whole genome shotgun (WGS) entry which is preliminary data.</text>
</comment>
<dbReference type="Proteomes" id="UP000747542">
    <property type="component" value="Unassembled WGS sequence"/>
</dbReference>
<evidence type="ECO:0000313" key="10">
    <source>
        <dbReference type="Proteomes" id="UP000747542"/>
    </source>
</evidence>
<evidence type="ECO:0000256" key="2">
    <source>
        <dbReference type="ARBA" id="ARBA00022448"/>
    </source>
</evidence>
<dbReference type="GO" id="GO:0006814">
    <property type="term" value="P:sodium ion transport"/>
    <property type="evidence" value="ECO:0007669"/>
    <property type="project" value="UniProtKB-KW"/>
</dbReference>
<dbReference type="GO" id="GO:0015293">
    <property type="term" value="F:symporter activity"/>
    <property type="evidence" value="ECO:0007669"/>
    <property type="project" value="TreeGrafter"/>
</dbReference>
<name>A0A8J5JJL3_HOMAM</name>
<keyword evidence="2" id="KW-0813">Transport</keyword>
<feature type="non-terminal residue" evidence="9">
    <location>
        <position position="526"/>
    </location>
</feature>
<dbReference type="InterPro" id="IPR038377">
    <property type="entry name" value="Na/Glc_symporter_sf"/>
</dbReference>
<evidence type="ECO:0000256" key="3">
    <source>
        <dbReference type="ARBA" id="ARBA00022475"/>
    </source>
</evidence>
<proteinExistence type="predicted"/>
<feature type="coiled-coil region" evidence="7">
    <location>
        <begin position="349"/>
        <end position="378"/>
    </location>
</feature>
<feature type="transmembrane region" description="Helical" evidence="8">
    <location>
        <begin position="19"/>
        <end position="39"/>
    </location>
</feature>
<dbReference type="EMBL" id="JAHLQT010035045">
    <property type="protein sequence ID" value="KAG7158476.1"/>
    <property type="molecule type" value="Genomic_DNA"/>
</dbReference>
<comment type="subcellular location">
    <subcellularLocation>
        <location evidence="1">Cell membrane</location>
        <topology evidence="1">Multi-pass membrane protein</topology>
    </subcellularLocation>
</comment>
<keyword evidence="4" id="KW-0915">Sodium</keyword>
<evidence type="ECO:0000256" key="6">
    <source>
        <dbReference type="ARBA" id="ARBA00023201"/>
    </source>
</evidence>
<accession>A0A8J5JJL3</accession>
<dbReference type="GO" id="GO:0005886">
    <property type="term" value="C:plasma membrane"/>
    <property type="evidence" value="ECO:0007669"/>
    <property type="project" value="UniProtKB-SubCell"/>
</dbReference>